<keyword evidence="2" id="KW-0347">Helicase</keyword>
<dbReference type="PANTHER" id="PTHR10492">
    <property type="match status" value="1"/>
</dbReference>
<reference evidence="2" key="1">
    <citation type="submission" date="2020-07" db="EMBL/GenBank/DDBJ databases">
        <title>Multicomponent nature underlies the extraordinary mechanical properties of spider dragline silk.</title>
        <authorList>
            <person name="Kono N."/>
            <person name="Nakamura H."/>
            <person name="Mori M."/>
            <person name="Yoshida Y."/>
            <person name="Ohtoshi R."/>
            <person name="Malay A.D."/>
            <person name="Moran D.A.P."/>
            <person name="Tomita M."/>
            <person name="Numata K."/>
            <person name="Arakawa K."/>
        </authorList>
    </citation>
    <scope>NUCLEOTIDE SEQUENCE</scope>
</reference>
<sequence>MVVLPSSFTGRSRYMHERTQDAMTYVRHFGRPDLFITFTCNPKWPEIVDLLNHGQKSHEWQKRGLPHVHILLWLEDKIRPESIDKVVCAELPDSNLDHALYEIIRKTVIHGPCGESTKFPPYRRRSLEDGGTVTQIEENNVDNWWVVPVLSRTFNAHINVEYCNSVKSIKYICKYVNKGTGQAIFSVEDLDEVTRYESSRYISSSEAVWRIL</sequence>
<dbReference type="Pfam" id="PF14214">
    <property type="entry name" value="Helitron_like_N"/>
    <property type="match status" value="1"/>
</dbReference>
<keyword evidence="3" id="KW-1185">Reference proteome</keyword>
<dbReference type="AlphaFoldDB" id="A0A8X6HRX2"/>
<evidence type="ECO:0000259" key="1">
    <source>
        <dbReference type="Pfam" id="PF14214"/>
    </source>
</evidence>
<evidence type="ECO:0000313" key="2">
    <source>
        <dbReference type="EMBL" id="GFR28798.1"/>
    </source>
</evidence>
<gene>
    <name evidence="2" type="primary">EVAR_67759_1</name>
    <name evidence="2" type="ORF">TNCT_668131</name>
</gene>
<dbReference type="PANTHER" id="PTHR10492:SF99">
    <property type="entry name" value="ATP-DEPENDENT DNA HELICASE"/>
    <property type="match status" value="1"/>
</dbReference>
<dbReference type="OrthoDB" id="1728974at2759"/>
<accession>A0A8X6HRX2</accession>
<protein>
    <submittedName>
        <fullName evidence="2">ATP-dependent DNA helicase</fullName>
    </submittedName>
</protein>
<keyword evidence="2" id="KW-0067">ATP-binding</keyword>
<keyword evidence="2" id="KW-0378">Hydrolase</keyword>
<dbReference type="EMBL" id="BMAO01029008">
    <property type="protein sequence ID" value="GFR28798.1"/>
    <property type="molecule type" value="Genomic_DNA"/>
</dbReference>
<dbReference type="InterPro" id="IPR025476">
    <property type="entry name" value="Helitron_helicase-like"/>
</dbReference>
<dbReference type="Proteomes" id="UP000887116">
    <property type="component" value="Unassembled WGS sequence"/>
</dbReference>
<comment type="caution">
    <text evidence="2">The sequence shown here is derived from an EMBL/GenBank/DDBJ whole genome shotgun (WGS) entry which is preliminary data.</text>
</comment>
<dbReference type="GO" id="GO:0004386">
    <property type="term" value="F:helicase activity"/>
    <property type="evidence" value="ECO:0007669"/>
    <property type="project" value="UniProtKB-KW"/>
</dbReference>
<keyword evidence="2" id="KW-0547">Nucleotide-binding</keyword>
<evidence type="ECO:0000313" key="3">
    <source>
        <dbReference type="Proteomes" id="UP000887116"/>
    </source>
</evidence>
<feature type="domain" description="Helitron helicase-like" evidence="1">
    <location>
        <begin position="1"/>
        <end position="54"/>
    </location>
</feature>
<name>A0A8X6HRX2_TRICU</name>
<organism evidence="2 3">
    <name type="scientific">Trichonephila clavata</name>
    <name type="common">Joro spider</name>
    <name type="synonym">Nephila clavata</name>
    <dbReference type="NCBI Taxonomy" id="2740835"/>
    <lineage>
        <taxon>Eukaryota</taxon>
        <taxon>Metazoa</taxon>
        <taxon>Ecdysozoa</taxon>
        <taxon>Arthropoda</taxon>
        <taxon>Chelicerata</taxon>
        <taxon>Arachnida</taxon>
        <taxon>Araneae</taxon>
        <taxon>Araneomorphae</taxon>
        <taxon>Entelegynae</taxon>
        <taxon>Araneoidea</taxon>
        <taxon>Nephilidae</taxon>
        <taxon>Trichonephila</taxon>
    </lineage>
</organism>
<proteinExistence type="predicted"/>